<dbReference type="SMART" id="SM00708">
    <property type="entry name" value="PhBP"/>
    <property type="match status" value="1"/>
</dbReference>
<feature type="signal peptide" evidence="1">
    <location>
        <begin position="1"/>
        <end position="19"/>
    </location>
</feature>
<dbReference type="CDD" id="cd23992">
    <property type="entry name" value="PBP_GOBP"/>
    <property type="match status" value="1"/>
</dbReference>
<dbReference type="InterPro" id="IPR006170">
    <property type="entry name" value="PBP/GOBP"/>
</dbReference>
<name>D9J2G2_EUSHE</name>
<dbReference type="EMBL" id="HM347779">
    <property type="protein sequence ID" value="ADJ18275.1"/>
    <property type="molecule type" value="mRNA"/>
</dbReference>
<feature type="chain" id="PRO_5003125772" evidence="1">
    <location>
        <begin position="20"/>
        <end position="148"/>
    </location>
</feature>
<dbReference type="InterPro" id="IPR036728">
    <property type="entry name" value="PBP_GOBP_sf"/>
</dbReference>
<dbReference type="SUPFAM" id="SSF47565">
    <property type="entry name" value="Insect pheromone/odorant-binding proteins"/>
    <property type="match status" value="1"/>
</dbReference>
<dbReference type="Pfam" id="PF01395">
    <property type="entry name" value="PBP_GOBP"/>
    <property type="match status" value="1"/>
</dbReference>
<reference evidence="2" key="1">
    <citation type="journal article" date="2014" name="Neotrop. Entomol.">
        <title>Identification and Expression Profile of Two Putative Odorant-Binding Proteins from the Neotropical Brown Stink Bug, Euschistus heros (Fabricius) (Hemiptera: Pentatomidae).</title>
        <authorList>
            <person name="Farias L.R."/>
            <person name="Paula D.P."/>
            <person name="Zhou J.J."/>
            <person name="Liu R."/>
            <person name="Pappas G.J.Jr."/>
            <person name="Moraes M.C.B."/>
            <person name="Laumann R.A."/>
            <person name="Borges M."/>
            <person name="Birkett M.A."/>
            <person name="Pickett J.A."/>
            <person name="Field L.M."/>
            <person name="Bao S.N."/>
        </authorList>
    </citation>
    <scope>NUCLEOTIDE SEQUENCE</scope>
</reference>
<gene>
    <name evidence="2" type="primary">OBP1</name>
</gene>
<organism evidence="2">
    <name type="scientific">Euschistus heros</name>
    <name type="common">Neotropical brown stink bug</name>
    <dbReference type="NCBI Taxonomy" id="437493"/>
    <lineage>
        <taxon>Eukaryota</taxon>
        <taxon>Metazoa</taxon>
        <taxon>Ecdysozoa</taxon>
        <taxon>Arthropoda</taxon>
        <taxon>Hexapoda</taxon>
        <taxon>Insecta</taxon>
        <taxon>Pterygota</taxon>
        <taxon>Neoptera</taxon>
        <taxon>Paraneoptera</taxon>
        <taxon>Hemiptera</taxon>
        <taxon>Heteroptera</taxon>
        <taxon>Panheteroptera</taxon>
        <taxon>Pentatomomorpha</taxon>
        <taxon>Pentatomoidea</taxon>
        <taxon>Pentatomidae</taxon>
        <taxon>Pentatominae</taxon>
        <taxon>Euschistus</taxon>
    </lineage>
</organism>
<protein>
    <submittedName>
        <fullName evidence="2">Odorant-binding protein</fullName>
    </submittedName>
</protein>
<dbReference type="Gene3D" id="1.10.238.20">
    <property type="entry name" value="Pheromone/general odorant binding protein domain"/>
    <property type="match status" value="1"/>
</dbReference>
<dbReference type="GO" id="GO:0005549">
    <property type="term" value="F:odorant binding"/>
    <property type="evidence" value="ECO:0007669"/>
    <property type="project" value="InterPro"/>
</dbReference>
<evidence type="ECO:0000256" key="1">
    <source>
        <dbReference type="SAM" id="SignalP"/>
    </source>
</evidence>
<accession>D9J2G2</accession>
<proteinExistence type="evidence at transcript level"/>
<keyword evidence="1" id="KW-0732">Signal</keyword>
<sequence length="148" mass="16513">MKGITTALAFTLLLATIEAEENVKAKIMKVFNTCKEKHPVTDDELAAFRKADIGFGYSHDAKCMLACMLEEGKMLKDGKYLKENALIMADVFHIDDFDEAAKARKVIENCSVEVSEVGPDQCEFAYKMAVCGANESKKLGMKEHDFFE</sequence>
<dbReference type="AlphaFoldDB" id="D9J2G2"/>
<evidence type="ECO:0000313" key="2">
    <source>
        <dbReference type="EMBL" id="ADJ18275.1"/>
    </source>
</evidence>